<dbReference type="KEGG" id="din:Selin_1104"/>
<dbReference type="Gene3D" id="2.40.420.20">
    <property type="match status" value="1"/>
</dbReference>
<dbReference type="InterPro" id="IPR058792">
    <property type="entry name" value="Beta-barrel_RND_2"/>
</dbReference>
<evidence type="ECO:0000259" key="4">
    <source>
        <dbReference type="Pfam" id="PF25954"/>
    </source>
</evidence>
<dbReference type="GO" id="GO:1990281">
    <property type="term" value="C:efflux pump complex"/>
    <property type="evidence" value="ECO:0007669"/>
    <property type="project" value="TreeGrafter"/>
</dbReference>
<dbReference type="Pfam" id="PF25954">
    <property type="entry name" value="Beta-barrel_RND_2"/>
    <property type="match status" value="1"/>
</dbReference>
<name>E6W3X1_DESIS</name>
<evidence type="ECO:0000256" key="1">
    <source>
        <dbReference type="ARBA" id="ARBA00009477"/>
    </source>
</evidence>
<dbReference type="RefSeq" id="WP_013505720.1">
    <property type="nucleotide sequence ID" value="NC_014836.1"/>
</dbReference>
<dbReference type="PANTHER" id="PTHR30469:SF15">
    <property type="entry name" value="HLYD FAMILY OF SECRETION PROTEINS"/>
    <property type="match status" value="1"/>
</dbReference>
<accession>E6W3X1</accession>
<reference evidence="5 6" key="1">
    <citation type="submission" date="2010-12" db="EMBL/GenBank/DDBJ databases">
        <title>Complete sequence of Desulfurispirillum indicum S5.</title>
        <authorList>
            <consortium name="US DOE Joint Genome Institute"/>
            <person name="Lucas S."/>
            <person name="Copeland A."/>
            <person name="Lapidus A."/>
            <person name="Cheng J.-F."/>
            <person name="Goodwin L."/>
            <person name="Pitluck S."/>
            <person name="Chertkov O."/>
            <person name="Held B."/>
            <person name="Detter J.C."/>
            <person name="Han C."/>
            <person name="Tapia R."/>
            <person name="Land M."/>
            <person name="Hauser L."/>
            <person name="Kyrpides N."/>
            <person name="Ivanova N."/>
            <person name="Mikhailova N."/>
            <person name="Haggblom M."/>
            <person name="Rauschenbach I."/>
            <person name="Bini E."/>
            <person name="Woyke T."/>
        </authorList>
    </citation>
    <scope>NUCLEOTIDE SEQUENCE [LARGE SCALE GENOMIC DNA]</scope>
    <source>
        <strain evidence="6">ATCC BAA-1389 / DSM 22839 / S5</strain>
    </source>
</reference>
<organism evidence="5 6">
    <name type="scientific">Desulfurispirillum indicum (strain ATCC BAA-1389 / DSM 22839 / S5)</name>
    <dbReference type="NCBI Taxonomy" id="653733"/>
    <lineage>
        <taxon>Bacteria</taxon>
        <taxon>Pseudomonadati</taxon>
        <taxon>Chrysiogenota</taxon>
        <taxon>Chrysiogenia</taxon>
        <taxon>Chrysiogenales</taxon>
        <taxon>Chrysiogenaceae</taxon>
        <taxon>Desulfurispirillum</taxon>
    </lineage>
</organism>
<proteinExistence type="inferred from homology"/>
<dbReference type="InterPro" id="IPR006143">
    <property type="entry name" value="RND_pump_MFP"/>
</dbReference>
<dbReference type="STRING" id="653733.Selin_1104"/>
<sequence>MKKNLLLFLLAIVSISLWFQGPPQFSQPTAPTSPTARTAPQVTISEVLFAPMYTVRTFSGSLESEEQFNVSARAAGTLQELQVDIGDRVRSGQILANLEDSQQSLVVAQASAELMVAIANEDDAASRAQLAQVSMERVRSLHRQNITSSAELDQAEAEWEAQQARLRLAQAQVELKRLALEQAKLQHSYFTITASWNDGIPRVVERRLVQRGAYLASGTPVFTLAKIHTLTATVFLTQADYYALNPGDAVEITVPTHPGEIFHGTVVRKAPAFDELSRHARVEISLPNPEQKLQPGMFVQVRWRSESEHPVYQVPHNAITYRNGRPAIFLFDPNSSTVQQVEVHTGREDARMVEVLSPEISGFVIVAGHERLRDGDTVSGGQKKP</sequence>
<evidence type="ECO:0000313" key="5">
    <source>
        <dbReference type="EMBL" id="ADU65839.1"/>
    </source>
</evidence>
<dbReference type="AlphaFoldDB" id="E6W3X1"/>
<feature type="signal peptide" evidence="3">
    <location>
        <begin position="1"/>
        <end position="19"/>
    </location>
</feature>
<dbReference type="eggNOG" id="COG0845">
    <property type="taxonomic scope" value="Bacteria"/>
</dbReference>
<feature type="chain" id="PRO_5003211682" evidence="3">
    <location>
        <begin position="20"/>
        <end position="385"/>
    </location>
</feature>
<dbReference type="Gene3D" id="2.40.50.100">
    <property type="match status" value="1"/>
</dbReference>
<comment type="similarity">
    <text evidence="1">Belongs to the membrane fusion protein (MFP) (TC 8.A.1) family.</text>
</comment>
<dbReference type="InParanoid" id="E6W3X1"/>
<dbReference type="Gene3D" id="2.40.30.170">
    <property type="match status" value="1"/>
</dbReference>
<dbReference type="GO" id="GO:0015562">
    <property type="term" value="F:efflux transmembrane transporter activity"/>
    <property type="evidence" value="ECO:0007669"/>
    <property type="project" value="TreeGrafter"/>
</dbReference>
<dbReference type="Gene3D" id="1.10.287.470">
    <property type="entry name" value="Helix hairpin bin"/>
    <property type="match status" value="1"/>
</dbReference>
<evidence type="ECO:0000256" key="3">
    <source>
        <dbReference type="SAM" id="SignalP"/>
    </source>
</evidence>
<dbReference type="Proteomes" id="UP000002572">
    <property type="component" value="Chromosome"/>
</dbReference>
<dbReference type="OrthoDB" id="9800209at2"/>
<protein>
    <submittedName>
        <fullName evidence="5">Efflux transporter, RND family, MFP subunit</fullName>
    </submittedName>
</protein>
<gene>
    <name evidence="5" type="ordered locus">Selin_1104</name>
</gene>
<dbReference type="HOGENOM" id="CLU_018816_1_2_0"/>
<dbReference type="FunFam" id="2.40.30.170:FF:000010">
    <property type="entry name" value="Efflux RND transporter periplasmic adaptor subunit"/>
    <property type="match status" value="1"/>
</dbReference>
<dbReference type="NCBIfam" id="TIGR01730">
    <property type="entry name" value="RND_mfp"/>
    <property type="match status" value="1"/>
</dbReference>
<keyword evidence="2" id="KW-0175">Coiled coil</keyword>
<evidence type="ECO:0000313" key="6">
    <source>
        <dbReference type="Proteomes" id="UP000002572"/>
    </source>
</evidence>
<keyword evidence="3" id="KW-0732">Signal</keyword>
<dbReference type="SUPFAM" id="SSF111369">
    <property type="entry name" value="HlyD-like secretion proteins"/>
    <property type="match status" value="1"/>
</dbReference>
<feature type="coiled-coil region" evidence="2">
    <location>
        <begin position="138"/>
        <end position="188"/>
    </location>
</feature>
<evidence type="ECO:0000256" key="2">
    <source>
        <dbReference type="SAM" id="Coils"/>
    </source>
</evidence>
<dbReference type="EMBL" id="CP002432">
    <property type="protein sequence ID" value="ADU65839.1"/>
    <property type="molecule type" value="Genomic_DNA"/>
</dbReference>
<feature type="domain" description="CusB-like beta-barrel" evidence="4">
    <location>
        <begin position="237"/>
        <end position="306"/>
    </location>
</feature>
<dbReference type="PANTHER" id="PTHR30469">
    <property type="entry name" value="MULTIDRUG RESISTANCE PROTEIN MDTA"/>
    <property type="match status" value="1"/>
</dbReference>
<keyword evidence="6" id="KW-1185">Reference proteome</keyword>